<keyword evidence="3" id="KW-0804">Transcription</keyword>
<dbReference type="GO" id="GO:0003700">
    <property type="term" value="F:DNA-binding transcription factor activity"/>
    <property type="evidence" value="ECO:0007669"/>
    <property type="project" value="InterPro"/>
</dbReference>
<gene>
    <name evidence="6" type="ORF">DES51_12048</name>
    <name evidence="5" type="ORF">MQE39_10150</name>
</gene>
<feature type="domain" description="HTH deoR-type" evidence="4">
    <location>
        <begin position="8"/>
        <end position="63"/>
    </location>
</feature>
<dbReference type="EMBL" id="JALDAW010000014">
    <property type="protein sequence ID" value="MDY5168475.1"/>
    <property type="molecule type" value="Genomic_DNA"/>
</dbReference>
<dbReference type="Gene3D" id="3.40.50.1360">
    <property type="match status" value="1"/>
</dbReference>
<evidence type="ECO:0000313" key="7">
    <source>
        <dbReference type="Proteomes" id="UP000247612"/>
    </source>
</evidence>
<proteinExistence type="predicted"/>
<dbReference type="Proteomes" id="UP001276902">
    <property type="component" value="Unassembled WGS sequence"/>
</dbReference>
<dbReference type="Pfam" id="PF00455">
    <property type="entry name" value="DeoRC"/>
    <property type="match status" value="1"/>
</dbReference>
<dbReference type="InterPro" id="IPR018356">
    <property type="entry name" value="Tscrpt_reg_HTH_DeoR_CS"/>
</dbReference>
<dbReference type="SUPFAM" id="SSF46785">
    <property type="entry name" value="Winged helix' DNA-binding domain"/>
    <property type="match status" value="1"/>
</dbReference>
<dbReference type="PANTHER" id="PTHR30363:SF44">
    <property type="entry name" value="AGA OPERON TRANSCRIPTIONAL REPRESSOR-RELATED"/>
    <property type="match status" value="1"/>
</dbReference>
<dbReference type="GO" id="GO:0003677">
    <property type="term" value="F:DNA binding"/>
    <property type="evidence" value="ECO:0007669"/>
    <property type="project" value="UniProtKB-KW"/>
</dbReference>
<evidence type="ECO:0000313" key="5">
    <source>
        <dbReference type="EMBL" id="MDY5168475.1"/>
    </source>
</evidence>
<evidence type="ECO:0000259" key="4">
    <source>
        <dbReference type="PROSITE" id="PS51000"/>
    </source>
</evidence>
<dbReference type="GeneID" id="94442626"/>
<dbReference type="PROSITE" id="PS00894">
    <property type="entry name" value="HTH_DEOR_1"/>
    <property type="match status" value="1"/>
</dbReference>
<dbReference type="RefSeq" id="WP_022938481.1">
    <property type="nucleotide sequence ID" value="NZ_BAABZA010000005.1"/>
</dbReference>
<name>A0A2V2FE38_9FIRM</name>
<organism evidence="5 8">
    <name type="scientific">Dielma fastidiosa</name>
    <dbReference type="NCBI Taxonomy" id="1034346"/>
    <lineage>
        <taxon>Bacteria</taxon>
        <taxon>Bacillati</taxon>
        <taxon>Bacillota</taxon>
        <taxon>Erysipelotrichia</taxon>
        <taxon>Erysipelotrichales</taxon>
        <taxon>Erysipelotrichaceae</taxon>
        <taxon>Dielma</taxon>
    </lineage>
</organism>
<dbReference type="STRING" id="1034346.GCA_000313565_02178"/>
<dbReference type="AlphaFoldDB" id="A0A2V2FE38"/>
<keyword evidence="7" id="KW-1185">Reference proteome</keyword>
<evidence type="ECO:0000256" key="2">
    <source>
        <dbReference type="ARBA" id="ARBA00023125"/>
    </source>
</evidence>
<dbReference type="SMART" id="SM00420">
    <property type="entry name" value="HTH_DEOR"/>
    <property type="match status" value="1"/>
</dbReference>
<reference evidence="6 7" key="1">
    <citation type="submission" date="2018-05" db="EMBL/GenBank/DDBJ databases">
        <title>Genomic Encyclopedia of Type Strains, Phase IV (KMG-IV): sequencing the most valuable type-strain genomes for metagenomic binning, comparative biology and taxonomic classification.</title>
        <authorList>
            <person name="Goeker M."/>
        </authorList>
    </citation>
    <scope>NUCLEOTIDE SEQUENCE [LARGE SCALE GENOMIC DNA]</scope>
    <source>
        <strain evidence="6 7">JC118</strain>
    </source>
</reference>
<accession>A0A2V2FE38</accession>
<evidence type="ECO:0000313" key="8">
    <source>
        <dbReference type="Proteomes" id="UP001276902"/>
    </source>
</evidence>
<dbReference type="InterPro" id="IPR014036">
    <property type="entry name" value="DeoR-like_C"/>
</dbReference>
<dbReference type="Pfam" id="PF08220">
    <property type="entry name" value="HTH_DeoR"/>
    <property type="match status" value="1"/>
</dbReference>
<dbReference type="InterPro" id="IPR037171">
    <property type="entry name" value="NagB/RpiA_transferase-like"/>
</dbReference>
<evidence type="ECO:0000256" key="1">
    <source>
        <dbReference type="ARBA" id="ARBA00023015"/>
    </source>
</evidence>
<dbReference type="SMART" id="SM01134">
    <property type="entry name" value="DeoRC"/>
    <property type="match status" value="1"/>
</dbReference>
<keyword evidence="2 5" id="KW-0238">DNA-binding</keyword>
<dbReference type="InterPro" id="IPR036390">
    <property type="entry name" value="WH_DNA-bd_sf"/>
</dbReference>
<dbReference type="InterPro" id="IPR050313">
    <property type="entry name" value="Carb_Metab_HTH_regulators"/>
</dbReference>
<dbReference type="InterPro" id="IPR001034">
    <property type="entry name" value="DeoR_HTH"/>
</dbReference>
<dbReference type="PRINTS" id="PR00037">
    <property type="entry name" value="HTHLACR"/>
</dbReference>
<dbReference type="EMBL" id="QJKH01000020">
    <property type="protein sequence ID" value="PXX75145.1"/>
    <property type="molecule type" value="Genomic_DNA"/>
</dbReference>
<evidence type="ECO:0000256" key="3">
    <source>
        <dbReference type="ARBA" id="ARBA00023163"/>
    </source>
</evidence>
<dbReference type="OrthoDB" id="9797223at2"/>
<dbReference type="Proteomes" id="UP000247612">
    <property type="component" value="Unassembled WGS sequence"/>
</dbReference>
<sequence length="261" mass="28952">MKKHKTIVDSRRQKVMLAMQKYGKVMVDDLAAELQVSPLTIRRDLQYWEEQNAIERFYGGAKLVNSVIPCDDPTMSNALYKHAIAKYAAQYVEEGDTIFINTSSTALLVIRYIRNKRCTVITNNGKAIFEEHDPLVAIVLTGGELRVPKESMVGEFALNNLNRVSGAKCFLGCSGIDVQGGITTAILQEVAINETMLNRCNGPCFILADHTKVGNQHSFISGSIRKVSYLITDTEADNEVCNEIESCGVRVVKLQPLAHIE</sequence>
<evidence type="ECO:0000313" key="6">
    <source>
        <dbReference type="EMBL" id="PXX75145.1"/>
    </source>
</evidence>
<dbReference type="PANTHER" id="PTHR30363">
    <property type="entry name" value="HTH-TYPE TRANSCRIPTIONAL REGULATOR SRLR-RELATED"/>
    <property type="match status" value="1"/>
</dbReference>
<reference evidence="5" key="2">
    <citation type="submission" date="2022-03" db="EMBL/GenBank/DDBJ databases">
        <title>First case of bacteraemia caused by Dielma fastidiosa in a patient hospitalised with diverticulitis.</title>
        <authorList>
            <person name="Forman-Ankjaer B."/>
            <person name="Hvid-Jensen F."/>
            <person name="Kobel C.M."/>
            <person name="Greve T."/>
        </authorList>
    </citation>
    <scope>NUCLEOTIDE SEQUENCE</scope>
    <source>
        <strain evidence="5">AUH_DF_2021</strain>
    </source>
</reference>
<protein>
    <submittedName>
        <fullName evidence="6">DeoR family transcriptional regulator</fullName>
    </submittedName>
    <submittedName>
        <fullName evidence="5">DeoR/GlpR family DNA-binding transcription regulator</fullName>
    </submittedName>
</protein>
<comment type="caution">
    <text evidence="5">The sequence shown here is derived from an EMBL/GenBank/DDBJ whole genome shotgun (WGS) entry which is preliminary data.</text>
</comment>
<keyword evidence="1" id="KW-0805">Transcription regulation</keyword>
<dbReference type="PROSITE" id="PS51000">
    <property type="entry name" value="HTH_DEOR_2"/>
    <property type="match status" value="1"/>
</dbReference>
<dbReference type="SUPFAM" id="SSF100950">
    <property type="entry name" value="NagB/RpiA/CoA transferase-like"/>
    <property type="match status" value="1"/>
</dbReference>